<dbReference type="InterPro" id="IPR036866">
    <property type="entry name" value="RibonucZ/Hydroxyglut_hydro"/>
</dbReference>
<gene>
    <name evidence="4" type="ORF">A2943_03390</name>
</gene>
<feature type="domain" description="Beta-Casp" evidence="3">
    <location>
        <begin position="241"/>
        <end position="366"/>
    </location>
</feature>
<dbReference type="SUPFAM" id="SSF56281">
    <property type="entry name" value="Metallo-hydrolase/oxidoreductase"/>
    <property type="match status" value="1"/>
</dbReference>
<name>A0A1F4XIT7_9BACT</name>
<accession>A0A1F4XIT7</accession>
<dbReference type="Pfam" id="PF07521">
    <property type="entry name" value="RMMBL"/>
    <property type="match status" value="1"/>
</dbReference>
<protein>
    <recommendedName>
        <fullName evidence="6">MBL fold hydrolase</fullName>
    </recommendedName>
</protein>
<evidence type="ECO:0000313" key="4">
    <source>
        <dbReference type="EMBL" id="OGC81033.1"/>
    </source>
</evidence>
<dbReference type="Gene3D" id="3.40.50.10890">
    <property type="match status" value="1"/>
</dbReference>
<dbReference type="Pfam" id="PF10996">
    <property type="entry name" value="Beta-Casp"/>
    <property type="match status" value="1"/>
</dbReference>
<feature type="domain" description="Metallo-beta-lactamase" evidence="2">
    <location>
        <begin position="15"/>
        <end position="229"/>
    </location>
</feature>
<dbReference type="InterPro" id="IPR001279">
    <property type="entry name" value="Metallo-B-lactamas"/>
</dbReference>
<dbReference type="Pfam" id="PF00753">
    <property type="entry name" value="Lactamase_B"/>
    <property type="match status" value="1"/>
</dbReference>
<dbReference type="Proteomes" id="UP000176185">
    <property type="component" value="Unassembled WGS sequence"/>
</dbReference>
<dbReference type="STRING" id="1797243.A2943_03390"/>
<evidence type="ECO:0000256" key="1">
    <source>
        <dbReference type="ARBA" id="ARBA00022801"/>
    </source>
</evidence>
<dbReference type="InterPro" id="IPR011108">
    <property type="entry name" value="RMMBL"/>
</dbReference>
<dbReference type="AlphaFoldDB" id="A0A1F4XIT7"/>
<evidence type="ECO:0008006" key="6">
    <source>
        <dbReference type="Google" id="ProtNLM"/>
    </source>
</evidence>
<dbReference type="PANTHER" id="PTHR11203">
    <property type="entry name" value="CLEAVAGE AND POLYADENYLATION SPECIFICITY FACTOR FAMILY MEMBER"/>
    <property type="match status" value="1"/>
</dbReference>
<keyword evidence="1" id="KW-0378">Hydrolase</keyword>
<dbReference type="Gene3D" id="3.60.15.10">
    <property type="entry name" value="Ribonuclease Z/Hydroxyacylglutathione hydrolase-like"/>
    <property type="match status" value="1"/>
</dbReference>
<reference evidence="4 5" key="1">
    <citation type="journal article" date="2016" name="Nat. Commun.">
        <title>Thousands of microbial genomes shed light on interconnected biogeochemical processes in an aquifer system.</title>
        <authorList>
            <person name="Anantharaman K."/>
            <person name="Brown C.T."/>
            <person name="Hug L.A."/>
            <person name="Sharon I."/>
            <person name="Castelle C.J."/>
            <person name="Probst A.J."/>
            <person name="Thomas B.C."/>
            <person name="Singh A."/>
            <person name="Wilkins M.J."/>
            <person name="Karaoz U."/>
            <person name="Brodie E.L."/>
            <person name="Williams K.H."/>
            <person name="Hubbard S.S."/>
            <person name="Banfield J.F."/>
        </authorList>
    </citation>
    <scope>NUCLEOTIDE SEQUENCE [LARGE SCALE GENOMIC DNA]</scope>
</reference>
<dbReference type="EMBL" id="MEWX01000007">
    <property type="protein sequence ID" value="OGC81033.1"/>
    <property type="molecule type" value="Genomic_DNA"/>
</dbReference>
<dbReference type="SMART" id="SM01027">
    <property type="entry name" value="Beta-Casp"/>
    <property type="match status" value="1"/>
</dbReference>
<evidence type="ECO:0000259" key="2">
    <source>
        <dbReference type="SMART" id="SM00849"/>
    </source>
</evidence>
<evidence type="ECO:0000259" key="3">
    <source>
        <dbReference type="SMART" id="SM01027"/>
    </source>
</evidence>
<dbReference type="PANTHER" id="PTHR11203:SF37">
    <property type="entry name" value="INTEGRATOR COMPLEX SUBUNIT 11"/>
    <property type="match status" value="1"/>
</dbReference>
<comment type="caution">
    <text evidence="4">The sequence shown here is derived from an EMBL/GenBank/DDBJ whole genome shotgun (WGS) entry which is preliminary data.</text>
</comment>
<sequence>MNSTLHFFGGAGTVTGSNFLLDTGGSKTLVDCGLFQSTHACEETNWSVFPYDPKTIDFLIVTHVHIDHIGRIPRLVREGFKGRIISTDATKTLARPLLLDSMEILTSEARRCNREPLYDEKDVEGAMKLWEGVSYHQKIPLLDGLTLELYDAGHILGSAMVKLTRGERGILFTGDLGGGNSPLLPPCESPSGVQYLVMESVYGNTTRKEQNNRREALEDVVEDTVARGGTLLIPAFSTERTQDLIFEIRTLMVEKKVPSMPVYIDSPLAQKITEAFLKHPEYFVAPIRVRLEKGENIFSFPEAQFTESVAASTQIDTSPGPKIVLAGSGMSNGGRVRAHEMHVLPDPKSTLLIVGYQVAGSLGRRLIEGVKNVKIQGSDIPVRCKVEALYGYSAHMDGEALLEFVGKIARGLENVFVVHGEPLSSSTLTQRIRDYLGNRATAPEIGEKAMLNL</sequence>
<organism evidence="4 5">
    <name type="scientific">Candidatus Adlerbacteria bacterium RIFCSPLOWO2_01_FULL_51_16</name>
    <dbReference type="NCBI Taxonomy" id="1797243"/>
    <lineage>
        <taxon>Bacteria</taxon>
        <taxon>Candidatus Adleribacteriota</taxon>
    </lineage>
</organism>
<dbReference type="CDD" id="cd16295">
    <property type="entry name" value="TTHA0252-CPSF-like_MBL-fold"/>
    <property type="match status" value="1"/>
</dbReference>
<dbReference type="SMART" id="SM00849">
    <property type="entry name" value="Lactamase_B"/>
    <property type="match status" value="1"/>
</dbReference>
<proteinExistence type="predicted"/>
<dbReference type="InterPro" id="IPR022712">
    <property type="entry name" value="Beta_Casp"/>
</dbReference>
<dbReference type="GO" id="GO:0016787">
    <property type="term" value="F:hydrolase activity"/>
    <property type="evidence" value="ECO:0007669"/>
    <property type="project" value="UniProtKB-KW"/>
</dbReference>
<dbReference type="InterPro" id="IPR050698">
    <property type="entry name" value="MBL"/>
</dbReference>
<evidence type="ECO:0000313" key="5">
    <source>
        <dbReference type="Proteomes" id="UP000176185"/>
    </source>
</evidence>
<dbReference type="GO" id="GO:0004521">
    <property type="term" value="F:RNA endonuclease activity"/>
    <property type="evidence" value="ECO:0007669"/>
    <property type="project" value="TreeGrafter"/>
</dbReference>